<proteinExistence type="predicted"/>
<feature type="region of interest" description="Disordered" evidence="1">
    <location>
        <begin position="1"/>
        <end position="33"/>
    </location>
</feature>
<protein>
    <submittedName>
        <fullName evidence="2">Uncharacterized protein</fullName>
    </submittedName>
</protein>
<keyword evidence="3" id="KW-1185">Reference proteome</keyword>
<accession>A0A6A5WQ20</accession>
<gene>
    <name evidence="2" type="ORF">P154DRAFT_573413</name>
</gene>
<dbReference type="AlphaFoldDB" id="A0A6A5WQ20"/>
<feature type="compositionally biased region" description="Polar residues" evidence="1">
    <location>
        <begin position="1"/>
        <end position="14"/>
    </location>
</feature>
<name>A0A6A5WQ20_9PLEO</name>
<sequence length="158" mass="17245">MSNRAGRCTPSQSGGKFARTWTRGAHQGPRADGRGEHIYSYSRTLTKGVLLNCWGPSFVPSRHVGIVRLTVLSSHGLGSPSDVRFLAACANQEAAVAHPCPDFFLFDRRPPPSGCPLPDIFHPSAELYITRRHPQTPPDIPQHTPPALHGLPLLCRLP</sequence>
<evidence type="ECO:0000256" key="1">
    <source>
        <dbReference type="SAM" id="MobiDB-lite"/>
    </source>
</evidence>
<dbReference type="EMBL" id="ML977574">
    <property type="protein sequence ID" value="KAF2003004.1"/>
    <property type="molecule type" value="Genomic_DNA"/>
</dbReference>
<organism evidence="2 3">
    <name type="scientific">Amniculicola lignicola CBS 123094</name>
    <dbReference type="NCBI Taxonomy" id="1392246"/>
    <lineage>
        <taxon>Eukaryota</taxon>
        <taxon>Fungi</taxon>
        <taxon>Dikarya</taxon>
        <taxon>Ascomycota</taxon>
        <taxon>Pezizomycotina</taxon>
        <taxon>Dothideomycetes</taxon>
        <taxon>Pleosporomycetidae</taxon>
        <taxon>Pleosporales</taxon>
        <taxon>Amniculicolaceae</taxon>
        <taxon>Amniculicola</taxon>
    </lineage>
</organism>
<reference evidence="2" key="1">
    <citation type="journal article" date="2020" name="Stud. Mycol.">
        <title>101 Dothideomycetes genomes: a test case for predicting lifestyles and emergence of pathogens.</title>
        <authorList>
            <person name="Haridas S."/>
            <person name="Albert R."/>
            <person name="Binder M."/>
            <person name="Bloem J."/>
            <person name="Labutti K."/>
            <person name="Salamov A."/>
            <person name="Andreopoulos B."/>
            <person name="Baker S."/>
            <person name="Barry K."/>
            <person name="Bills G."/>
            <person name="Bluhm B."/>
            <person name="Cannon C."/>
            <person name="Castanera R."/>
            <person name="Culley D."/>
            <person name="Daum C."/>
            <person name="Ezra D."/>
            <person name="Gonzalez J."/>
            <person name="Henrissat B."/>
            <person name="Kuo A."/>
            <person name="Liang C."/>
            <person name="Lipzen A."/>
            <person name="Lutzoni F."/>
            <person name="Magnuson J."/>
            <person name="Mondo S."/>
            <person name="Nolan M."/>
            <person name="Ohm R."/>
            <person name="Pangilinan J."/>
            <person name="Park H.-J."/>
            <person name="Ramirez L."/>
            <person name="Alfaro M."/>
            <person name="Sun H."/>
            <person name="Tritt A."/>
            <person name="Yoshinaga Y."/>
            <person name="Zwiers L.-H."/>
            <person name="Turgeon B."/>
            <person name="Goodwin S."/>
            <person name="Spatafora J."/>
            <person name="Crous P."/>
            <person name="Grigoriev I."/>
        </authorList>
    </citation>
    <scope>NUCLEOTIDE SEQUENCE</scope>
    <source>
        <strain evidence="2">CBS 123094</strain>
    </source>
</reference>
<dbReference type="Proteomes" id="UP000799779">
    <property type="component" value="Unassembled WGS sequence"/>
</dbReference>
<evidence type="ECO:0000313" key="3">
    <source>
        <dbReference type="Proteomes" id="UP000799779"/>
    </source>
</evidence>
<evidence type="ECO:0000313" key="2">
    <source>
        <dbReference type="EMBL" id="KAF2003004.1"/>
    </source>
</evidence>